<dbReference type="AlphaFoldDB" id="A0A9N9JZ26"/>
<sequence length="83" mass="9418">KSIPDKFPFLLKNKDGNTNVASLNQFLSRHKITSSILRKIGADYASRVHGVKHYSVINDRPVTPAPRSIPPMIKQEYDEIEDI</sequence>
<feature type="non-terminal residue" evidence="1">
    <location>
        <position position="83"/>
    </location>
</feature>
<comment type="caution">
    <text evidence="1">The sequence shown here is derived from an EMBL/GenBank/DDBJ whole genome shotgun (WGS) entry which is preliminary data.</text>
</comment>
<accession>A0A9N9JZ26</accession>
<dbReference type="Proteomes" id="UP000789405">
    <property type="component" value="Unassembled WGS sequence"/>
</dbReference>
<name>A0A9N9JZ26_9GLOM</name>
<keyword evidence="2" id="KW-1185">Reference proteome</keyword>
<dbReference type="EMBL" id="CAJVPY010033402">
    <property type="protein sequence ID" value="CAG8798926.1"/>
    <property type="molecule type" value="Genomic_DNA"/>
</dbReference>
<evidence type="ECO:0000313" key="2">
    <source>
        <dbReference type="Proteomes" id="UP000789405"/>
    </source>
</evidence>
<gene>
    <name evidence="1" type="ORF">DERYTH_LOCUS22974</name>
</gene>
<proteinExistence type="predicted"/>
<reference evidence="1" key="1">
    <citation type="submission" date="2021-06" db="EMBL/GenBank/DDBJ databases">
        <authorList>
            <person name="Kallberg Y."/>
            <person name="Tangrot J."/>
            <person name="Rosling A."/>
        </authorList>
    </citation>
    <scope>NUCLEOTIDE SEQUENCE</scope>
    <source>
        <strain evidence="1">MA453B</strain>
    </source>
</reference>
<organism evidence="1 2">
    <name type="scientific">Dentiscutata erythropus</name>
    <dbReference type="NCBI Taxonomy" id="1348616"/>
    <lineage>
        <taxon>Eukaryota</taxon>
        <taxon>Fungi</taxon>
        <taxon>Fungi incertae sedis</taxon>
        <taxon>Mucoromycota</taxon>
        <taxon>Glomeromycotina</taxon>
        <taxon>Glomeromycetes</taxon>
        <taxon>Diversisporales</taxon>
        <taxon>Gigasporaceae</taxon>
        <taxon>Dentiscutata</taxon>
    </lineage>
</organism>
<protein>
    <submittedName>
        <fullName evidence="1">552_t:CDS:1</fullName>
    </submittedName>
</protein>
<evidence type="ECO:0000313" key="1">
    <source>
        <dbReference type="EMBL" id="CAG8798926.1"/>
    </source>
</evidence>
<dbReference type="OrthoDB" id="2422354at2759"/>